<dbReference type="EMBL" id="BNAI01000001">
    <property type="protein sequence ID" value="GHF04167.1"/>
    <property type="molecule type" value="Genomic_DNA"/>
</dbReference>
<dbReference type="InterPro" id="IPR013148">
    <property type="entry name" value="Glyco_hydro_32_N"/>
</dbReference>
<dbReference type="Proteomes" id="UP000617531">
    <property type="component" value="Unassembled WGS sequence"/>
</dbReference>
<dbReference type="GO" id="GO:0004564">
    <property type="term" value="F:beta-fructofuranosidase activity"/>
    <property type="evidence" value="ECO:0007669"/>
    <property type="project" value="UniProtKB-EC"/>
</dbReference>
<dbReference type="GO" id="GO:0005975">
    <property type="term" value="P:carbohydrate metabolic process"/>
    <property type="evidence" value="ECO:0007669"/>
    <property type="project" value="InterPro"/>
</dbReference>
<evidence type="ECO:0000256" key="5">
    <source>
        <dbReference type="RuleBase" id="RU362110"/>
    </source>
</evidence>
<protein>
    <recommendedName>
        <fullName evidence="2">beta-fructofuranosidase</fullName>
        <ecNumber evidence="2">3.2.1.26</ecNumber>
    </recommendedName>
</protein>
<dbReference type="PANTHER" id="PTHR43101:SF1">
    <property type="entry name" value="BETA-FRUCTOSIDASE"/>
    <property type="match status" value="1"/>
</dbReference>
<dbReference type="Gene3D" id="2.115.10.20">
    <property type="entry name" value="Glycosyl hydrolase domain, family 43"/>
    <property type="match status" value="1"/>
</dbReference>
<evidence type="ECO:0000259" key="6">
    <source>
        <dbReference type="Pfam" id="PF00251"/>
    </source>
</evidence>
<evidence type="ECO:0000259" key="7">
    <source>
        <dbReference type="Pfam" id="PF08244"/>
    </source>
</evidence>
<dbReference type="CDD" id="cd08995">
    <property type="entry name" value="GH32_EcAec43-like"/>
    <property type="match status" value="1"/>
</dbReference>
<evidence type="ECO:0000256" key="1">
    <source>
        <dbReference type="ARBA" id="ARBA00009902"/>
    </source>
</evidence>
<dbReference type="InterPro" id="IPR023296">
    <property type="entry name" value="Glyco_hydro_beta-prop_sf"/>
</dbReference>
<accession>A0A8J3DTN8</accession>
<evidence type="ECO:0000313" key="9">
    <source>
        <dbReference type="Proteomes" id="UP000617531"/>
    </source>
</evidence>
<proteinExistence type="inferred from homology"/>
<name>A0A8J3DTN8_9MICO</name>
<evidence type="ECO:0000256" key="3">
    <source>
        <dbReference type="ARBA" id="ARBA00022801"/>
    </source>
</evidence>
<evidence type="ECO:0000256" key="2">
    <source>
        <dbReference type="ARBA" id="ARBA00012758"/>
    </source>
</evidence>
<dbReference type="InterPro" id="IPR001362">
    <property type="entry name" value="Glyco_hydro_32"/>
</dbReference>
<sequence length="484" mass="53718">MPTPLFLRPAEGWVGDLIPFHRDGRVNLFFLHDLRDDRRPGMSWNLYTTSDFAHYDDHGVSLPHGTPSDQDLNAYTGSVVEHEGTVHLFYTGYNPAFPSPRTGGVSQVVMHATSTDGMATWTKHPEHTFGAPDGYAPGDWRDPFVFRPDPEGPWRMLLAARTDDGRPYRRSGVIAQAVSDDLESWEVVEPFWSPGRYITHECPEVFQIGDWWYLVFSEFSDHFVTRYRMSRSPLGPWTVPEHDTIDGRAFYAAKSAELDGSRYFAGWIPTREGSTDSGAWQWAGHLSAHVAVQRGDGTLAFAMPPALHATFTDRRQPPFDPILGDWVDSGEALGAVVPDSYAVAVTPEAPRQFLFEATIDVGANTTECGVILRSSADGEEGYVIRLEPRAGRMVFDRWPRPRTGDGQWQISGDISHEVELERPVAIAPGAHRLQVLVDDSACVAYLDGSVAMSARMYDRQTGGVGLFVGEGRAAFTDVSIATRQ</sequence>
<evidence type="ECO:0000256" key="4">
    <source>
        <dbReference type="ARBA" id="ARBA00023295"/>
    </source>
</evidence>
<dbReference type="Pfam" id="PF08244">
    <property type="entry name" value="Glyco_hydro_32C"/>
    <property type="match status" value="1"/>
</dbReference>
<organism evidence="8 9">
    <name type="scientific">Pseudolysinimonas yzui</name>
    <dbReference type="NCBI Taxonomy" id="2708254"/>
    <lineage>
        <taxon>Bacteria</taxon>
        <taxon>Bacillati</taxon>
        <taxon>Actinomycetota</taxon>
        <taxon>Actinomycetes</taxon>
        <taxon>Micrococcales</taxon>
        <taxon>Microbacteriaceae</taxon>
        <taxon>Pseudolysinimonas</taxon>
    </lineage>
</organism>
<feature type="domain" description="Glycosyl hydrolase family 32 C-terminal" evidence="7">
    <location>
        <begin position="352"/>
        <end position="480"/>
    </location>
</feature>
<comment type="similarity">
    <text evidence="1 5">Belongs to the glycosyl hydrolase 32 family.</text>
</comment>
<dbReference type="Gene3D" id="2.60.120.560">
    <property type="entry name" value="Exo-inulinase, domain 1"/>
    <property type="match status" value="1"/>
</dbReference>
<dbReference type="PANTHER" id="PTHR43101">
    <property type="entry name" value="BETA-FRUCTOSIDASE"/>
    <property type="match status" value="1"/>
</dbReference>
<evidence type="ECO:0000313" key="8">
    <source>
        <dbReference type="EMBL" id="GHF04167.1"/>
    </source>
</evidence>
<dbReference type="InterPro" id="IPR051214">
    <property type="entry name" value="GH32_Enzymes"/>
</dbReference>
<dbReference type="RefSeq" id="WP_191281400.1">
    <property type="nucleotide sequence ID" value="NZ_BNAI01000001.1"/>
</dbReference>
<keyword evidence="3 5" id="KW-0378">Hydrolase</keyword>
<gene>
    <name evidence="8" type="ORF">GCM10011600_00570</name>
</gene>
<dbReference type="AlphaFoldDB" id="A0A8J3DTN8"/>
<reference evidence="8" key="2">
    <citation type="submission" date="2020-09" db="EMBL/GenBank/DDBJ databases">
        <authorList>
            <person name="Sun Q."/>
            <person name="Zhou Y."/>
        </authorList>
    </citation>
    <scope>NUCLEOTIDE SEQUENCE</scope>
    <source>
        <strain evidence="8">CGMCC 1.16548</strain>
    </source>
</reference>
<dbReference type="EC" id="3.2.1.26" evidence="2"/>
<dbReference type="Pfam" id="PF00251">
    <property type="entry name" value="Glyco_hydro_32N"/>
    <property type="match status" value="1"/>
</dbReference>
<keyword evidence="9" id="KW-1185">Reference proteome</keyword>
<dbReference type="SMART" id="SM00640">
    <property type="entry name" value="Glyco_32"/>
    <property type="match status" value="1"/>
</dbReference>
<keyword evidence="4 5" id="KW-0326">Glycosidase</keyword>
<comment type="caution">
    <text evidence="8">The sequence shown here is derived from an EMBL/GenBank/DDBJ whole genome shotgun (WGS) entry which is preliminary data.</text>
</comment>
<feature type="domain" description="Glycosyl hydrolase family 32 N-terminal" evidence="6">
    <location>
        <begin position="8"/>
        <end position="289"/>
    </location>
</feature>
<dbReference type="InterPro" id="IPR013189">
    <property type="entry name" value="Glyco_hydro_32_C"/>
</dbReference>
<dbReference type="SUPFAM" id="SSF75005">
    <property type="entry name" value="Arabinanase/levansucrase/invertase"/>
    <property type="match status" value="1"/>
</dbReference>
<dbReference type="SUPFAM" id="SSF49899">
    <property type="entry name" value="Concanavalin A-like lectins/glucanases"/>
    <property type="match status" value="1"/>
</dbReference>
<dbReference type="InterPro" id="IPR013320">
    <property type="entry name" value="ConA-like_dom_sf"/>
</dbReference>
<reference evidence="8" key="1">
    <citation type="journal article" date="2014" name="Int. J. Syst. Evol. Microbiol.">
        <title>Complete genome sequence of Corynebacterium casei LMG S-19264T (=DSM 44701T), isolated from a smear-ripened cheese.</title>
        <authorList>
            <consortium name="US DOE Joint Genome Institute (JGI-PGF)"/>
            <person name="Walter F."/>
            <person name="Albersmeier A."/>
            <person name="Kalinowski J."/>
            <person name="Ruckert C."/>
        </authorList>
    </citation>
    <scope>NUCLEOTIDE SEQUENCE</scope>
    <source>
        <strain evidence="8">CGMCC 1.16548</strain>
    </source>
</reference>